<evidence type="ECO:0000259" key="2">
    <source>
        <dbReference type="PROSITE" id="PS00036"/>
    </source>
</evidence>
<name>A0A9W8H5L6_9FUNG</name>
<feature type="compositionally biased region" description="Basic and acidic residues" evidence="1">
    <location>
        <begin position="78"/>
        <end position="98"/>
    </location>
</feature>
<organism evidence="3 4">
    <name type="scientific">Coemansia javaensis</name>
    <dbReference type="NCBI Taxonomy" id="2761396"/>
    <lineage>
        <taxon>Eukaryota</taxon>
        <taxon>Fungi</taxon>
        <taxon>Fungi incertae sedis</taxon>
        <taxon>Zoopagomycota</taxon>
        <taxon>Kickxellomycotina</taxon>
        <taxon>Kickxellomycetes</taxon>
        <taxon>Kickxellales</taxon>
        <taxon>Kickxellaceae</taxon>
        <taxon>Coemansia</taxon>
    </lineage>
</organism>
<evidence type="ECO:0000313" key="3">
    <source>
        <dbReference type="EMBL" id="KAJ2779548.1"/>
    </source>
</evidence>
<evidence type="ECO:0000313" key="4">
    <source>
        <dbReference type="Proteomes" id="UP001140217"/>
    </source>
</evidence>
<feature type="region of interest" description="Disordered" evidence="1">
    <location>
        <begin position="163"/>
        <end position="185"/>
    </location>
</feature>
<dbReference type="GO" id="GO:0003700">
    <property type="term" value="F:DNA-binding transcription factor activity"/>
    <property type="evidence" value="ECO:0007669"/>
    <property type="project" value="InterPro"/>
</dbReference>
<comment type="caution">
    <text evidence="3">The sequence shown here is derived from an EMBL/GenBank/DDBJ whole genome shotgun (WGS) entry which is preliminary data.</text>
</comment>
<reference evidence="3" key="1">
    <citation type="submission" date="2022-07" db="EMBL/GenBank/DDBJ databases">
        <title>Phylogenomic reconstructions and comparative analyses of Kickxellomycotina fungi.</title>
        <authorList>
            <person name="Reynolds N.K."/>
            <person name="Stajich J.E."/>
            <person name="Barry K."/>
            <person name="Grigoriev I.V."/>
            <person name="Crous P."/>
            <person name="Smith M.E."/>
        </authorList>
    </citation>
    <scope>NUCLEOTIDE SEQUENCE</scope>
    <source>
        <strain evidence="3">NBRC 105414</strain>
    </source>
</reference>
<feature type="compositionally biased region" description="Low complexity" evidence="1">
    <location>
        <begin position="55"/>
        <end position="77"/>
    </location>
</feature>
<feature type="compositionally biased region" description="Basic residues" evidence="1">
    <location>
        <begin position="32"/>
        <end position="54"/>
    </location>
</feature>
<dbReference type="OrthoDB" id="5595312at2759"/>
<protein>
    <recommendedName>
        <fullName evidence="2">BZIP domain-containing protein</fullName>
    </recommendedName>
</protein>
<dbReference type="InterPro" id="IPR004827">
    <property type="entry name" value="bZIP"/>
</dbReference>
<proteinExistence type="predicted"/>
<dbReference type="AlphaFoldDB" id="A0A9W8H5L6"/>
<feature type="domain" description="BZIP" evidence="2">
    <location>
        <begin position="108"/>
        <end position="122"/>
    </location>
</feature>
<dbReference type="PROSITE" id="PS00036">
    <property type="entry name" value="BZIP_BASIC"/>
    <property type="match status" value="1"/>
</dbReference>
<feature type="region of interest" description="Disordered" evidence="1">
    <location>
        <begin position="1"/>
        <end position="98"/>
    </location>
</feature>
<dbReference type="Proteomes" id="UP001140217">
    <property type="component" value="Unassembled WGS sequence"/>
</dbReference>
<accession>A0A9W8H5L6</accession>
<evidence type="ECO:0000256" key="1">
    <source>
        <dbReference type="SAM" id="MobiDB-lite"/>
    </source>
</evidence>
<dbReference type="EMBL" id="JANBUL010000172">
    <property type="protein sequence ID" value="KAJ2779548.1"/>
    <property type="molecule type" value="Genomic_DNA"/>
</dbReference>
<sequence>MYSPHTHAPPHHWQHPDPPHYAPHPSFGHPPAHPHPHPHPHPHQHPHPHPHPHLHTQAPLQPTSPSAPAALAPARQSAEPKRQRGGRDSVGSDKACSSDEAARILEERRRRNASASARFRKRRNERERELALRCVFLENQLQQALGQAAFDAAMRQAPPVERSLLSRHSQGCGNNDDDDGSPSPVSVCALTAPKSIDDVWAAYLHLSEQLAAATERIDVLEHQRV</sequence>
<keyword evidence="4" id="KW-1185">Reference proteome</keyword>
<gene>
    <name evidence="3" type="ORF">H4R18_003944</name>
</gene>